<feature type="transmembrane region" description="Helical" evidence="6">
    <location>
        <begin position="302"/>
        <end position="322"/>
    </location>
</feature>
<dbReference type="InterPro" id="IPR018456">
    <property type="entry name" value="PTR2_symporter_CS"/>
</dbReference>
<evidence type="ECO:0000256" key="2">
    <source>
        <dbReference type="ARBA" id="ARBA00005982"/>
    </source>
</evidence>
<dbReference type="GO" id="GO:0016020">
    <property type="term" value="C:membrane"/>
    <property type="evidence" value="ECO:0007669"/>
    <property type="project" value="UniProtKB-SubCell"/>
</dbReference>
<organism evidence="7 8">
    <name type="scientific">Penicillium bovifimosum</name>
    <dbReference type="NCBI Taxonomy" id="126998"/>
    <lineage>
        <taxon>Eukaryota</taxon>
        <taxon>Fungi</taxon>
        <taxon>Dikarya</taxon>
        <taxon>Ascomycota</taxon>
        <taxon>Pezizomycotina</taxon>
        <taxon>Eurotiomycetes</taxon>
        <taxon>Eurotiomycetidae</taxon>
        <taxon>Eurotiales</taxon>
        <taxon>Aspergillaceae</taxon>
        <taxon>Penicillium</taxon>
    </lineage>
</organism>
<reference evidence="7" key="1">
    <citation type="submission" date="2022-11" db="EMBL/GenBank/DDBJ databases">
        <authorList>
            <person name="Petersen C."/>
        </authorList>
    </citation>
    <scope>NUCLEOTIDE SEQUENCE</scope>
    <source>
        <strain evidence="7">IBT 22155</strain>
    </source>
</reference>
<feature type="transmembrane region" description="Helical" evidence="6">
    <location>
        <begin position="200"/>
        <end position="216"/>
    </location>
</feature>
<dbReference type="Gene3D" id="1.20.1250.20">
    <property type="entry name" value="MFS general substrate transporter like domains"/>
    <property type="match status" value="1"/>
</dbReference>
<sequence>MQEKNSPELIASDSEPSSEQLESLKHVADKIPTAAWLVVIFSSMERFTYFAFSGPLQNYIQNPLNDTSRPGALGLGQSKATALICFLNVLTYTTVIPAAIVADGYLGPFITICVFSCFYLTGLLLLFLTSLPVSLHHNAGLGGLIAAFILIGVGVGGIKSSVAPFLADQLKKTKTRVEDRPNGQSVVIDREITIRKIYGIYYWGVNIGGLSGIATTELEKIYGFWAAFLLPLCSLAVSLVAFFIGRRRYIQHKPQAGTLMRVFKVLGLAIVPGKFSLSYATASHQESLGRTVTWTDSFIAEFRVALIACRVWLIYPIVWLCFNQNQTNLVSQAANMQTYGIPNDMMTNLNPISVLLVIPILQKCVYPTMKRCRLDPRPTVRMTLGFICVAASMALAAGVQQIVYNSGPCYDSPRHCVVDGRLEKGPNDVSVALQVPIYVIGAIGETFFSIAGSEWAYNSAPEGMKSLLQAIYMLTLAVSSVLGIALSPTFKDPSMTIVFGAFAGVMAVLSVVFGFFFWNVPNTS</sequence>
<dbReference type="PROSITE" id="PS01022">
    <property type="entry name" value="PTR2_1"/>
    <property type="match status" value="1"/>
</dbReference>
<dbReference type="InterPro" id="IPR036259">
    <property type="entry name" value="MFS_trans_sf"/>
</dbReference>
<name>A0A9W9L6I4_9EURO</name>
<keyword evidence="5 6" id="KW-0472">Membrane</keyword>
<evidence type="ECO:0000313" key="7">
    <source>
        <dbReference type="EMBL" id="KAJ5138897.1"/>
    </source>
</evidence>
<dbReference type="AlphaFoldDB" id="A0A9W9L6I4"/>
<dbReference type="Pfam" id="PF00854">
    <property type="entry name" value="PTR2"/>
    <property type="match status" value="1"/>
</dbReference>
<reference evidence="7" key="2">
    <citation type="journal article" date="2023" name="IMA Fungus">
        <title>Comparative genomic study of the Penicillium genus elucidates a diverse pangenome and 15 lateral gene transfer events.</title>
        <authorList>
            <person name="Petersen C."/>
            <person name="Sorensen T."/>
            <person name="Nielsen M.R."/>
            <person name="Sondergaard T.E."/>
            <person name="Sorensen J.L."/>
            <person name="Fitzpatrick D.A."/>
            <person name="Frisvad J.C."/>
            <person name="Nielsen K.L."/>
        </authorList>
    </citation>
    <scope>NUCLEOTIDE SEQUENCE</scope>
    <source>
        <strain evidence="7">IBT 22155</strain>
    </source>
</reference>
<proteinExistence type="inferred from homology"/>
<feature type="transmembrane region" description="Helical" evidence="6">
    <location>
        <begin position="498"/>
        <end position="518"/>
    </location>
</feature>
<evidence type="ECO:0000256" key="4">
    <source>
        <dbReference type="ARBA" id="ARBA00022989"/>
    </source>
</evidence>
<feature type="transmembrane region" description="Helical" evidence="6">
    <location>
        <begin position="109"/>
        <end position="129"/>
    </location>
</feature>
<comment type="caution">
    <text evidence="7">The sequence shown here is derived from an EMBL/GenBank/DDBJ whole genome shotgun (WGS) entry which is preliminary data.</text>
</comment>
<feature type="transmembrane region" description="Helical" evidence="6">
    <location>
        <begin position="141"/>
        <end position="166"/>
    </location>
</feature>
<evidence type="ECO:0000313" key="8">
    <source>
        <dbReference type="Proteomes" id="UP001149079"/>
    </source>
</evidence>
<dbReference type="GeneID" id="81403659"/>
<keyword evidence="3 6" id="KW-0812">Transmembrane</keyword>
<dbReference type="OrthoDB" id="8904098at2759"/>
<accession>A0A9W9L6I4</accession>
<keyword evidence="8" id="KW-1185">Reference proteome</keyword>
<dbReference type="GO" id="GO:0022857">
    <property type="term" value="F:transmembrane transporter activity"/>
    <property type="evidence" value="ECO:0007669"/>
    <property type="project" value="InterPro"/>
</dbReference>
<evidence type="ECO:0000256" key="5">
    <source>
        <dbReference type="ARBA" id="ARBA00023136"/>
    </source>
</evidence>
<feature type="transmembrane region" description="Helical" evidence="6">
    <location>
        <begin position="467"/>
        <end position="486"/>
    </location>
</feature>
<dbReference type="Proteomes" id="UP001149079">
    <property type="component" value="Unassembled WGS sequence"/>
</dbReference>
<evidence type="ECO:0000256" key="3">
    <source>
        <dbReference type="ARBA" id="ARBA00022692"/>
    </source>
</evidence>
<protein>
    <submittedName>
        <fullName evidence="7">Uncharacterized protein</fullName>
    </submittedName>
</protein>
<dbReference type="EMBL" id="JAPQKL010000003">
    <property type="protein sequence ID" value="KAJ5138897.1"/>
    <property type="molecule type" value="Genomic_DNA"/>
</dbReference>
<dbReference type="GO" id="GO:0006857">
    <property type="term" value="P:oligopeptide transport"/>
    <property type="evidence" value="ECO:0007669"/>
    <property type="project" value="InterPro"/>
</dbReference>
<comment type="similarity">
    <text evidence="2">Belongs to the major facilitator superfamily. Proton-dependent oligopeptide transporter (POT/PTR) (TC 2.A.17) family.</text>
</comment>
<evidence type="ECO:0000256" key="1">
    <source>
        <dbReference type="ARBA" id="ARBA00004141"/>
    </source>
</evidence>
<feature type="transmembrane region" description="Helical" evidence="6">
    <location>
        <begin position="80"/>
        <end position="102"/>
    </location>
</feature>
<dbReference type="PANTHER" id="PTHR11654">
    <property type="entry name" value="OLIGOPEPTIDE TRANSPORTER-RELATED"/>
    <property type="match status" value="1"/>
</dbReference>
<feature type="transmembrane region" description="Helical" evidence="6">
    <location>
        <begin position="379"/>
        <end position="403"/>
    </location>
</feature>
<evidence type="ECO:0000256" key="6">
    <source>
        <dbReference type="SAM" id="Phobius"/>
    </source>
</evidence>
<feature type="transmembrane region" description="Helical" evidence="6">
    <location>
        <begin position="265"/>
        <end position="282"/>
    </location>
</feature>
<feature type="transmembrane region" description="Helical" evidence="6">
    <location>
        <begin position="222"/>
        <end position="244"/>
    </location>
</feature>
<comment type="subcellular location">
    <subcellularLocation>
        <location evidence="1">Membrane</location>
        <topology evidence="1">Multi-pass membrane protein</topology>
    </subcellularLocation>
</comment>
<gene>
    <name evidence="7" type="ORF">N7515_003745</name>
</gene>
<dbReference type="SUPFAM" id="SSF103473">
    <property type="entry name" value="MFS general substrate transporter"/>
    <property type="match status" value="2"/>
</dbReference>
<dbReference type="RefSeq" id="XP_056523546.1">
    <property type="nucleotide sequence ID" value="XM_056664489.1"/>
</dbReference>
<dbReference type="InterPro" id="IPR000109">
    <property type="entry name" value="POT_fam"/>
</dbReference>
<keyword evidence="4 6" id="KW-1133">Transmembrane helix</keyword>